<feature type="transmembrane region" description="Helical" evidence="2">
    <location>
        <begin position="249"/>
        <end position="267"/>
    </location>
</feature>
<dbReference type="InterPro" id="IPR037185">
    <property type="entry name" value="EmrE-like"/>
</dbReference>
<dbReference type="GO" id="GO:0016020">
    <property type="term" value="C:membrane"/>
    <property type="evidence" value="ECO:0007669"/>
    <property type="project" value="InterPro"/>
</dbReference>
<evidence type="ECO:0000259" key="3">
    <source>
        <dbReference type="Pfam" id="PF00892"/>
    </source>
</evidence>
<feature type="domain" description="EamA" evidence="3">
    <location>
        <begin position="151"/>
        <end position="288"/>
    </location>
</feature>
<comment type="similarity">
    <text evidence="1">Belongs to the EamA transporter family.</text>
</comment>
<gene>
    <name evidence="4" type="ORF">HMPREF0872_05270</name>
</gene>
<keyword evidence="2" id="KW-0472">Membrane</keyword>
<dbReference type="SUPFAM" id="SSF103481">
    <property type="entry name" value="Multidrug resistance efflux transporter EmrE"/>
    <property type="match status" value="2"/>
</dbReference>
<sequence length="298" mass="32458">MINGLLSGFLWSMDTVVTSAGLSTVSFIFFLPLVCVCIHDFVSVLLLSLYMVYHKKYIEGILHSLGTKYMILAALLGGPVGLVSYTAAVYYMGPGLVGIVTSLYPAVGTALAIIFLKERRQAYQLLALGVSLVGIMLLGFSTDSHIVSVGRGMFFAIICILAWGSEAVISTTVLRRYPVHESMVLFVRQTTSMCVTGLAVLSCIGLLHTTYQLEGTLFISYIPIASVFGTLSYLFYYRSLKRVGASRTMVLNSSYSAFSIIISYMVLGIVPSLYSIVLGCIIVIGGIISAYDFRERVQ</sequence>
<dbReference type="AlphaFoldDB" id="A0A096AJJ4"/>
<dbReference type="EMBL" id="JRNT01000014">
    <property type="protein sequence ID" value="KGF47263.1"/>
    <property type="molecule type" value="Genomic_DNA"/>
</dbReference>
<dbReference type="Proteomes" id="UP000029628">
    <property type="component" value="Unassembled WGS sequence"/>
</dbReference>
<feature type="transmembrane region" description="Helical" evidence="2">
    <location>
        <begin position="69"/>
        <end position="90"/>
    </location>
</feature>
<dbReference type="RefSeq" id="WP_038152564.1">
    <property type="nucleotide sequence ID" value="NZ_JRNT01000014.1"/>
</dbReference>
<feature type="transmembrane region" description="Helical" evidence="2">
    <location>
        <begin position="186"/>
        <end position="211"/>
    </location>
</feature>
<dbReference type="InterPro" id="IPR000620">
    <property type="entry name" value="EamA_dom"/>
</dbReference>
<comment type="caution">
    <text evidence="4">The sequence shown here is derived from an EMBL/GenBank/DDBJ whole genome shotgun (WGS) entry which is preliminary data.</text>
</comment>
<protein>
    <recommendedName>
        <fullName evidence="3">EamA domain-containing protein</fullName>
    </recommendedName>
</protein>
<feature type="transmembrane region" description="Helical" evidence="2">
    <location>
        <begin position="217"/>
        <end position="237"/>
    </location>
</feature>
<keyword evidence="2" id="KW-0812">Transmembrane</keyword>
<feature type="domain" description="EamA" evidence="3">
    <location>
        <begin position="3"/>
        <end position="138"/>
    </location>
</feature>
<name>A0A096AJJ4_9FIRM</name>
<feature type="transmembrane region" description="Helical" evidence="2">
    <location>
        <begin position="29"/>
        <end position="53"/>
    </location>
</feature>
<keyword evidence="2" id="KW-1133">Transmembrane helix</keyword>
<dbReference type="Pfam" id="PF00892">
    <property type="entry name" value="EamA"/>
    <property type="match status" value="2"/>
</dbReference>
<accession>A0A096AJJ4</accession>
<evidence type="ECO:0000313" key="5">
    <source>
        <dbReference type="Proteomes" id="UP000029628"/>
    </source>
</evidence>
<proteinExistence type="inferred from homology"/>
<evidence type="ECO:0000313" key="4">
    <source>
        <dbReference type="EMBL" id="KGF47263.1"/>
    </source>
</evidence>
<reference evidence="4 5" key="1">
    <citation type="submission" date="2014-07" db="EMBL/GenBank/DDBJ databases">
        <authorList>
            <person name="McCorrison J."/>
            <person name="Sanka R."/>
            <person name="Torralba M."/>
            <person name="Gillis M."/>
            <person name="Haft D.H."/>
            <person name="Methe B."/>
            <person name="Sutton G."/>
            <person name="Nelson K.E."/>
        </authorList>
    </citation>
    <scope>NUCLEOTIDE SEQUENCE [LARGE SCALE GENOMIC DNA]</scope>
    <source>
        <strain evidence="4 5">DNF00314</strain>
    </source>
</reference>
<feature type="transmembrane region" description="Helical" evidence="2">
    <location>
        <begin position="123"/>
        <end position="141"/>
    </location>
</feature>
<organism evidence="4 5">
    <name type="scientific">Veillonella montpellierensis DNF00314</name>
    <dbReference type="NCBI Taxonomy" id="1401067"/>
    <lineage>
        <taxon>Bacteria</taxon>
        <taxon>Bacillati</taxon>
        <taxon>Bacillota</taxon>
        <taxon>Negativicutes</taxon>
        <taxon>Veillonellales</taxon>
        <taxon>Veillonellaceae</taxon>
        <taxon>Veillonella</taxon>
    </lineage>
</organism>
<dbReference type="eggNOG" id="COG0697">
    <property type="taxonomic scope" value="Bacteria"/>
</dbReference>
<feature type="transmembrane region" description="Helical" evidence="2">
    <location>
        <begin position="153"/>
        <end position="174"/>
    </location>
</feature>
<feature type="transmembrane region" description="Helical" evidence="2">
    <location>
        <begin position="273"/>
        <end position="293"/>
    </location>
</feature>
<feature type="transmembrane region" description="Helical" evidence="2">
    <location>
        <begin position="96"/>
        <end position="116"/>
    </location>
</feature>
<evidence type="ECO:0000256" key="2">
    <source>
        <dbReference type="SAM" id="Phobius"/>
    </source>
</evidence>
<evidence type="ECO:0000256" key="1">
    <source>
        <dbReference type="ARBA" id="ARBA00007362"/>
    </source>
</evidence>
<keyword evidence="5" id="KW-1185">Reference proteome</keyword>